<keyword evidence="3" id="KW-0378">Hydrolase</keyword>
<keyword evidence="7" id="KW-1185">Reference proteome</keyword>
<keyword evidence="4" id="KW-0443">Lipid metabolism</keyword>
<protein>
    <submittedName>
        <fullName evidence="6">HRSL1 enzyme</fullName>
    </submittedName>
</protein>
<dbReference type="PROSITE" id="PS51934">
    <property type="entry name" value="LRAT"/>
    <property type="match status" value="1"/>
</dbReference>
<dbReference type="Pfam" id="PF04970">
    <property type="entry name" value="LRAT"/>
    <property type="match status" value="1"/>
</dbReference>
<evidence type="ECO:0000256" key="2">
    <source>
        <dbReference type="ARBA" id="ARBA00022679"/>
    </source>
</evidence>
<organism evidence="6 7">
    <name type="scientific">Toxostoma redivivum</name>
    <name type="common">California thrasher</name>
    <dbReference type="NCBI Taxonomy" id="99882"/>
    <lineage>
        <taxon>Eukaryota</taxon>
        <taxon>Metazoa</taxon>
        <taxon>Chordata</taxon>
        <taxon>Craniata</taxon>
        <taxon>Vertebrata</taxon>
        <taxon>Euteleostomi</taxon>
        <taxon>Archelosauria</taxon>
        <taxon>Archosauria</taxon>
        <taxon>Dinosauria</taxon>
        <taxon>Saurischia</taxon>
        <taxon>Theropoda</taxon>
        <taxon>Coelurosauria</taxon>
        <taxon>Aves</taxon>
        <taxon>Neognathae</taxon>
        <taxon>Neoaves</taxon>
        <taxon>Telluraves</taxon>
        <taxon>Australaves</taxon>
        <taxon>Passeriformes</taxon>
        <taxon>Mimidae</taxon>
        <taxon>Toxostoma</taxon>
    </lineage>
</organism>
<evidence type="ECO:0000256" key="3">
    <source>
        <dbReference type="ARBA" id="ARBA00022801"/>
    </source>
</evidence>
<proteinExistence type="inferred from homology"/>
<keyword evidence="2" id="KW-0808">Transferase</keyword>
<comment type="caution">
    <text evidence="6">The sequence shown here is derived from an EMBL/GenBank/DDBJ whole genome shotgun (WGS) entry which is preliminary data.</text>
</comment>
<evidence type="ECO:0000256" key="4">
    <source>
        <dbReference type="ARBA" id="ARBA00023098"/>
    </source>
</evidence>
<sequence length="128" mass="14861">QKNCKPQPGDLIEIDRTHHQHWALYMGHGYVIHLTPADENSPPMSVSSVTLLTREAKVKKELLRNAAGNANWCVNNKYDQYRNPFPAEEIIRRAERQIGRVVVYRLLYKNCEHFVTELRYGEGISEQV</sequence>
<dbReference type="InterPro" id="IPR007053">
    <property type="entry name" value="LRAT_dom"/>
</dbReference>
<evidence type="ECO:0000256" key="1">
    <source>
        <dbReference type="ARBA" id="ARBA00007824"/>
    </source>
</evidence>
<comment type="similarity">
    <text evidence="1">Belongs to the H-rev107 family.</text>
</comment>
<name>A0A7K5IQX0_TOXRE</name>
<dbReference type="AlphaFoldDB" id="A0A7K5IQX0"/>
<gene>
    <name evidence="6" type="primary">Hrasls_1</name>
    <name evidence="6" type="ORF">TOXRED_R03995</name>
</gene>
<dbReference type="PANTHER" id="PTHR13943">
    <property type="entry name" value="HRAS-LIKE SUPPRESSOR - RELATED"/>
    <property type="match status" value="1"/>
</dbReference>
<reference evidence="6 7" key="1">
    <citation type="submission" date="2019-09" db="EMBL/GenBank/DDBJ databases">
        <title>Bird 10,000 Genomes (B10K) Project - Family phase.</title>
        <authorList>
            <person name="Zhang G."/>
        </authorList>
    </citation>
    <scope>NUCLEOTIDE SEQUENCE [LARGE SCALE GENOMIC DNA]</scope>
    <source>
        <strain evidence="6">B10K-DU-002-15</strain>
        <tissue evidence="6">Muscle</tissue>
    </source>
</reference>
<evidence type="ECO:0000313" key="7">
    <source>
        <dbReference type="Proteomes" id="UP000523146"/>
    </source>
</evidence>
<feature type="non-terminal residue" evidence="6">
    <location>
        <position position="1"/>
    </location>
</feature>
<dbReference type="EMBL" id="VXBI01005235">
    <property type="protein sequence ID" value="NWS84101.1"/>
    <property type="molecule type" value="Genomic_DNA"/>
</dbReference>
<dbReference type="Proteomes" id="UP000523146">
    <property type="component" value="Unassembled WGS sequence"/>
</dbReference>
<accession>A0A7K5IQX0</accession>
<dbReference type="PANTHER" id="PTHR13943:SF37">
    <property type="entry name" value="PHOSPHOLIPASE A AND ACYLTRANSFERASE 1"/>
    <property type="match status" value="1"/>
</dbReference>
<dbReference type="GO" id="GO:0016410">
    <property type="term" value="F:N-acyltransferase activity"/>
    <property type="evidence" value="ECO:0007669"/>
    <property type="project" value="TreeGrafter"/>
</dbReference>
<dbReference type="GO" id="GO:0008970">
    <property type="term" value="F:phospholipase A1 activity"/>
    <property type="evidence" value="ECO:0007669"/>
    <property type="project" value="TreeGrafter"/>
</dbReference>
<feature type="non-terminal residue" evidence="6">
    <location>
        <position position="128"/>
    </location>
</feature>
<dbReference type="GO" id="GO:0004623">
    <property type="term" value="F:phospholipase A2 activity"/>
    <property type="evidence" value="ECO:0007669"/>
    <property type="project" value="TreeGrafter"/>
</dbReference>
<evidence type="ECO:0000259" key="5">
    <source>
        <dbReference type="PROSITE" id="PS51934"/>
    </source>
</evidence>
<feature type="domain" description="LRAT" evidence="5">
    <location>
        <begin position="11"/>
        <end position="127"/>
    </location>
</feature>
<evidence type="ECO:0000313" key="6">
    <source>
        <dbReference type="EMBL" id="NWS84101.1"/>
    </source>
</evidence>
<dbReference type="Gene3D" id="3.90.1720.10">
    <property type="entry name" value="endopeptidase domain like (from Nostoc punctiforme)"/>
    <property type="match status" value="1"/>
</dbReference>
<dbReference type="GO" id="GO:0070292">
    <property type="term" value="P:N-acylphosphatidylethanolamine metabolic process"/>
    <property type="evidence" value="ECO:0007669"/>
    <property type="project" value="TreeGrafter"/>
</dbReference>
<dbReference type="InterPro" id="IPR051496">
    <property type="entry name" value="H-rev107_PLA/AT"/>
</dbReference>
<dbReference type="GO" id="GO:0005737">
    <property type="term" value="C:cytoplasm"/>
    <property type="evidence" value="ECO:0007669"/>
    <property type="project" value="TreeGrafter"/>
</dbReference>